<proteinExistence type="predicted"/>
<keyword evidence="2" id="KW-1185">Reference proteome</keyword>
<sequence>PQWIVATRLLYHLQYPVPIQVVCKGFTPAYIMITIRRQATKAFPPRQPSPPDLVHEQSSILTQVTYAGPTSSFLARILA</sequence>
<protein>
    <submittedName>
        <fullName evidence="1">Uncharacterized protein</fullName>
    </submittedName>
</protein>
<organism evidence="1 2">
    <name type="scientific">Dendrothele bispora (strain CBS 962.96)</name>
    <dbReference type="NCBI Taxonomy" id="1314807"/>
    <lineage>
        <taxon>Eukaryota</taxon>
        <taxon>Fungi</taxon>
        <taxon>Dikarya</taxon>
        <taxon>Basidiomycota</taxon>
        <taxon>Agaricomycotina</taxon>
        <taxon>Agaricomycetes</taxon>
        <taxon>Agaricomycetidae</taxon>
        <taxon>Agaricales</taxon>
        <taxon>Agaricales incertae sedis</taxon>
        <taxon>Dendrothele</taxon>
    </lineage>
</organism>
<dbReference type="AlphaFoldDB" id="A0A4S8LMK9"/>
<dbReference type="Proteomes" id="UP000297245">
    <property type="component" value="Unassembled WGS sequence"/>
</dbReference>
<reference evidence="1 2" key="1">
    <citation type="journal article" date="2019" name="Nat. Ecol. Evol.">
        <title>Megaphylogeny resolves global patterns of mushroom evolution.</title>
        <authorList>
            <person name="Varga T."/>
            <person name="Krizsan K."/>
            <person name="Foldi C."/>
            <person name="Dima B."/>
            <person name="Sanchez-Garcia M."/>
            <person name="Sanchez-Ramirez S."/>
            <person name="Szollosi G.J."/>
            <person name="Szarkandi J.G."/>
            <person name="Papp V."/>
            <person name="Albert L."/>
            <person name="Andreopoulos W."/>
            <person name="Angelini C."/>
            <person name="Antonin V."/>
            <person name="Barry K.W."/>
            <person name="Bougher N.L."/>
            <person name="Buchanan P."/>
            <person name="Buyck B."/>
            <person name="Bense V."/>
            <person name="Catcheside P."/>
            <person name="Chovatia M."/>
            <person name="Cooper J."/>
            <person name="Damon W."/>
            <person name="Desjardin D."/>
            <person name="Finy P."/>
            <person name="Geml J."/>
            <person name="Haridas S."/>
            <person name="Hughes K."/>
            <person name="Justo A."/>
            <person name="Karasinski D."/>
            <person name="Kautmanova I."/>
            <person name="Kiss B."/>
            <person name="Kocsube S."/>
            <person name="Kotiranta H."/>
            <person name="LaButti K.M."/>
            <person name="Lechner B.E."/>
            <person name="Liimatainen K."/>
            <person name="Lipzen A."/>
            <person name="Lukacs Z."/>
            <person name="Mihaltcheva S."/>
            <person name="Morgado L.N."/>
            <person name="Niskanen T."/>
            <person name="Noordeloos M.E."/>
            <person name="Ohm R.A."/>
            <person name="Ortiz-Santana B."/>
            <person name="Ovrebo C."/>
            <person name="Racz N."/>
            <person name="Riley R."/>
            <person name="Savchenko A."/>
            <person name="Shiryaev A."/>
            <person name="Soop K."/>
            <person name="Spirin V."/>
            <person name="Szebenyi C."/>
            <person name="Tomsovsky M."/>
            <person name="Tulloss R.E."/>
            <person name="Uehling J."/>
            <person name="Grigoriev I.V."/>
            <person name="Vagvolgyi C."/>
            <person name="Papp T."/>
            <person name="Martin F.M."/>
            <person name="Miettinen O."/>
            <person name="Hibbett D.S."/>
            <person name="Nagy L.G."/>
        </authorList>
    </citation>
    <scope>NUCLEOTIDE SEQUENCE [LARGE SCALE GENOMIC DNA]</scope>
    <source>
        <strain evidence="1 2">CBS 962.96</strain>
    </source>
</reference>
<dbReference type="EMBL" id="ML179343">
    <property type="protein sequence ID" value="THU90193.1"/>
    <property type="molecule type" value="Genomic_DNA"/>
</dbReference>
<name>A0A4S8LMK9_DENBC</name>
<evidence type="ECO:0000313" key="2">
    <source>
        <dbReference type="Proteomes" id="UP000297245"/>
    </source>
</evidence>
<gene>
    <name evidence="1" type="ORF">K435DRAFT_676446</name>
</gene>
<dbReference type="OrthoDB" id="3362758at2759"/>
<feature type="non-terminal residue" evidence="1">
    <location>
        <position position="1"/>
    </location>
</feature>
<accession>A0A4S8LMK9</accession>
<evidence type="ECO:0000313" key="1">
    <source>
        <dbReference type="EMBL" id="THU90193.1"/>
    </source>
</evidence>